<dbReference type="RefSeq" id="WP_162386739.1">
    <property type="nucleotide sequence ID" value="NZ_CP045997.1"/>
</dbReference>
<evidence type="ECO:0000313" key="2">
    <source>
        <dbReference type="Proteomes" id="UP000464577"/>
    </source>
</evidence>
<organism evidence="1 2">
    <name type="scientific">Spirosoma endbachense</name>
    <dbReference type="NCBI Taxonomy" id="2666025"/>
    <lineage>
        <taxon>Bacteria</taxon>
        <taxon>Pseudomonadati</taxon>
        <taxon>Bacteroidota</taxon>
        <taxon>Cytophagia</taxon>
        <taxon>Cytophagales</taxon>
        <taxon>Cytophagaceae</taxon>
        <taxon>Spirosoma</taxon>
    </lineage>
</organism>
<dbReference type="KEGG" id="senf:GJR95_15465"/>
<keyword evidence="2" id="KW-1185">Reference proteome</keyword>
<name>A0A6P1VSX0_9BACT</name>
<sequence>MQEIIGIRDKLKREVEELDGGYATIAKLLKTSTSNVHKTLGEQNIPRLTTLETIKDAVDTARKKQLARISQLNA</sequence>
<dbReference type="EMBL" id="CP045997">
    <property type="protein sequence ID" value="QHV96331.1"/>
    <property type="molecule type" value="Genomic_DNA"/>
</dbReference>
<gene>
    <name evidence="1" type="ORF">GJR95_15465</name>
</gene>
<dbReference type="AlphaFoldDB" id="A0A6P1VSX0"/>
<evidence type="ECO:0000313" key="1">
    <source>
        <dbReference type="EMBL" id="QHV96331.1"/>
    </source>
</evidence>
<accession>A0A6P1VSX0</accession>
<evidence type="ECO:0008006" key="3">
    <source>
        <dbReference type="Google" id="ProtNLM"/>
    </source>
</evidence>
<proteinExistence type="predicted"/>
<reference evidence="1 2" key="1">
    <citation type="submission" date="2019-11" db="EMBL/GenBank/DDBJ databases">
        <title>Spirosoma endbachense sp. nov., isolated from a natural salt meadow.</title>
        <authorList>
            <person name="Rojas J."/>
            <person name="Ambika Manirajan B."/>
            <person name="Ratering S."/>
            <person name="Suarez C."/>
            <person name="Geissler-Plaum R."/>
            <person name="Schnell S."/>
        </authorList>
    </citation>
    <scope>NUCLEOTIDE SEQUENCE [LARGE SCALE GENOMIC DNA]</scope>
    <source>
        <strain evidence="1 2">I-24</strain>
    </source>
</reference>
<protein>
    <recommendedName>
        <fullName evidence="3">DNA-binding protein</fullName>
    </recommendedName>
</protein>
<dbReference type="Proteomes" id="UP000464577">
    <property type="component" value="Chromosome"/>
</dbReference>